<dbReference type="Proteomes" id="UP001241537">
    <property type="component" value="Unassembled WGS sequence"/>
</dbReference>
<dbReference type="InterPro" id="IPR009057">
    <property type="entry name" value="Homeodomain-like_sf"/>
</dbReference>
<keyword evidence="2 6" id="KW-0238">DNA-binding</keyword>
<dbReference type="Pfam" id="PF01418">
    <property type="entry name" value="HTH_6"/>
    <property type="match status" value="1"/>
</dbReference>
<proteinExistence type="predicted"/>
<dbReference type="EMBL" id="JAUSTO010000008">
    <property type="protein sequence ID" value="MDQ0152841.1"/>
    <property type="molecule type" value="Genomic_DNA"/>
</dbReference>
<dbReference type="PROSITE" id="PS00356">
    <property type="entry name" value="HTH_LACI_1"/>
    <property type="match status" value="1"/>
</dbReference>
<dbReference type="PROSITE" id="PS51464">
    <property type="entry name" value="SIS"/>
    <property type="match status" value="1"/>
</dbReference>
<evidence type="ECO:0000256" key="2">
    <source>
        <dbReference type="ARBA" id="ARBA00023125"/>
    </source>
</evidence>
<dbReference type="SUPFAM" id="SSF46689">
    <property type="entry name" value="Homeodomain-like"/>
    <property type="match status" value="1"/>
</dbReference>
<feature type="domain" description="SIS" evidence="5">
    <location>
        <begin position="123"/>
        <end position="263"/>
    </location>
</feature>
<sequence>MVGDCREIIMGRLPQLTSKETRLAQYILTHYEEVLYYNVSELAKNANVSDATVVRFCKSVGYRGFTDFKMNAARDLVPVEKQFDPILEKGDNVETVCRKVFTSEINVLNRTLLGLDLEIMKRVAEKIYRAKRLAFFATGGSHVVAKDAQHKFLKIGMTAIAHDDIDLQLMSSALLTRGDVAVCISFSGSNYHVVNCMKAAKKNGAYCIGIISQVKSPLGRLVNDVLCSAYDETIFQSESISTRIAQLAIIDAIVNNVAFYDYEKFNQMIGRTREATSESKY</sequence>
<feature type="domain" description="HTH rpiR-type" evidence="4">
    <location>
        <begin position="3"/>
        <end position="79"/>
    </location>
</feature>
<dbReference type="GO" id="GO:1901135">
    <property type="term" value="P:carbohydrate derivative metabolic process"/>
    <property type="evidence" value="ECO:0007669"/>
    <property type="project" value="InterPro"/>
</dbReference>
<dbReference type="InterPro" id="IPR001347">
    <property type="entry name" value="SIS_dom"/>
</dbReference>
<comment type="caution">
    <text evidence="6">The sequence shown here is derived from an EMBL/GenBank/DDBJ whole genome shotgun (WGS) entry which is preliminary data.</text>
</comment>
<dbReference type="PANTHER" id="PTHR30514:SF1">
    <property type="entry name" value="HTH-TYPE TRANSCRIPTIONAL REGULATOR HEXR-RELATED"/>
    <property type="match status" value="1"/>
</dbReference>
<dbReference type="InterPro" id="IPR047640">
    <property type="entry name" value="RpiR-like"/>
</dbReference>
<evidence type="ECO:0000259" key="4">
    <source>
        <dbReference type="PROSITE" id="PS51071"/>
    </source>
</evidence>
<evidence type="ECO:0000256" key="3">
    <source>
        <dbReference type="ARBA" id="ARBA00023163"/>
    </source>
</evidence>
<dbReference type="GO" id="GO:0003677">
    <property type="term" value="F:DNA binding"/>
    <property type="evidence" value="ECO:0007669"/>
    <property type="project" value="UniProtKB-KW"/>
</dbReference>
<keyword evidence="7" id="KW-1185">Reference proteome</keyword>
<dbReference type="Gene3D" id="3.40.50.10490">
    <property type="entry name" value="Glucose-6-phosphate isomerase like protein, domain 1"/>
    <property type="match status" value="1"/>
</dbReference>
<keyword evidence="1" id="KW-0805">Transcription regulation</keyword>
<dbReference type="SUPFAM" id="SSF53697">
    <property type="entry name" value="SIS domain"/>
    <property type="match status" value="1"/>
</dbReference>
<evidence type="ECO:0000313" key="6">
    <source>
        <dbReference type="EMBL" id="MDQ0152841.1"/>
    </source>
</evidence>
<dbReference type="Gene3D" id="1.10.10.10">
    <property type="entry name" value="Winged helix-like DNA-binding domain superfamily/Winged helix DNA-binding domain"/>
    <property type="match status" value="1"/>
</dbReference>
<dbReference type="PROSITE" id="PS51071">
    <property type="entry name" value="HTH_RPIR"/>
    <property type="match status" value="1"/>
</dbReference>
<name>A0AAE3VAR2_9FIRM</name>
<evidence type="ECO:0000256" key="1">
    <source>
        <dbReference type="ARBA" id="ARBA00023015"/>
    </source>
</evidence>
<gene>
    <name evidence="6" type="ORF">J2S20_001539</name>
</gene>
<dbReference type="AlphaFoldDB" id="A0AAE3VAR2"/>
<dbReference type="InterPro" id="IPR000281">
    <property type="entry name" value="HTH_RpiR"/>
</dbReference>
<dbReference type="InterPro" id="IPR036388">
    <property type="entry name" value="WH-like_DNA-bd_sf"/>
</dbReference>
<evidence type="ECO:0000259" key="5">
    <source>
        <dbReference type="PROSITE" id="PS51464"/>
    </source>
</evidence>
<protein>
    <submittedName>
        <fullName evidence="6">DNA-binding MurR/RpiR family transcriptional regulator</fullName>
    </submittedName>
</protein>
<dbReference type="Pfam" id="PF01380">
    <property type="entry name" value="SIS"/>
    <property type="match status" value="1"/>
</dbReference>
<accession>A0AAE3VAR2</accession>
<dbReference type="InterPro" id="IPR046348">
    <property type="entry name" value="SIS_dom_sf"/>
</dbReference>
<dbReference type="RefSeq" id="WP_307254742.1">
    <property type="nucleotide sequence ID" value="NZ_JAUSTO010000008.1"/>
</dbReference>
<organism evidence="6 7">
    <name type="scientific">Moryella indoligenes</name>
    <dbReference type="NCBI Taxonomy" id="371674"/>
    <lineage>
        <taxon>Bacteria</taxon>
        <taxon>Bacillati</taxon>
        <taxon>Bacillota</taxon>
        <taxon>Clostridia</taxon>
        <taxon>Lachnospirales</taxon>
        <taxon>Lachnospiraceae</taxon>
        <taxon>Moryella</taxon>
    </lineage>
</organism>
<reference evidence="6" key="1">
    <citation type="submission" date="2023-07" db="EMBL/GenBank/DDBJ databases">
        <title>Genomic Encyclopedia of Type Strains, Phase IV (KMG-IV): sequencing the most valuable type-strain genomes for metagenomic binning, comparative biology and taxonomic classification.</title>
        <authorList>
            <person name="Goeker M."/>
        </authorList>
    </citation>
    <scope>NUCLEOTIDE SEQUENCE</scope>
    <source>
        <strain evidence="6">DSM 19659</strain>
    </source>
</reference>
<dbReference type="GO" id="GO:0097367">
    <property type="term" value="F:carbohydrate derivative binding"/>
    <property type="evidence" value="ECO:0007669"/>
    <property type="project" value="InterPro"/>
</dbReference>
<dbReference type="GO" id="GO:0003700">
    <property type="term" value="F:DNA-binding transcription factor activity"/>
    <property type="evidence" value="ECO:0007669"/>
    <property type="project" value="InterPro"/>
</dbReference>
<evidence type="ECO:0000313" key="7">
    <source>
        <dbReference type="Proteomes" id="UP001241537"/>
    </source>
</evidence>
<dbReference type="InterPro" id="IPR035472">
    <property type="entry name" value="RpiR-like_SIS"/>
</dbReference>
<dbReference type="CDD" id="cd05013">
    <property type="entry name" value="SIS_RpiR"/>
    <property type="match status" value="1"/>
</dbReference>
<dbReference type="PANTHER" id="PTHR30514">
    <property type="entry name" value="GLUCOKINASE"/>
    <property type="match status" value="1"/>
</dbReference>
<keyword evidence="3" id="KW-0804">Transcription</keyword>